<dbReference type="RefSeq" id="WP_073501194.1">
    <property type="nucleotide sequence ID" value="NZ_FRBI01000019.1"/>
</dbReference>
<evidence type="ECO:0000256" key="1">
    <source>
        <dbReference type="ARBA" id="ARBA00022596"/>
    </source>
</evidence>
<dbReference type="Pfam" id="PF01969">
    <property type="entry name" value="Ni_insertion"/>
    <property type="match status" value="1"/>
</dbReference>
<dbReference type="NCBIfam" id="TIGR00299">
    <property type="entry name" value="nickel pincer cofactor biosynthesis protein LarC"/>
    <property type="match status" value="1"/>
</dbReference>
<name>A0A1M7NLV2_9ACTN</name>
<dbReference type="InterPro" id="IPR002822">
    <property type="entry name" value="Ni_insertion"/>
</dbReference>
<dbReference type="AlphaFoldDB" id="A0A1M7NLV2"/>
<keyword evidence="1" id="KW-0533">Nickel</keyword>
<evidence type="ECO:0008006" key="4">
    <source>
        <dbReference type="Google" id="ProtNLM"/>
    </source>
</evidence>
<dbReference type="Gene3D" id="3.30.70.1380">
    <property type="entry name" value="Transcriptional regulatory protein pf0864 domain like"/>
    <property type="match status" value="1"/>
</dbReference>
<evidence type="ECO:0000313" key="3">
    <source>
        <dbReference type="Proteomes" id="UP000184111"/>
    </source>
</evidence>
<organism evidence="2 3">
    <name type="scientific">Actinacidiphila paucisporea</name>
    <dbReference type="NCBI Taxonomy" id="310782"/>
    <lineage>
        <taxon>Bacteria</taxon>
        <taxon>Bacillati</taxon>
        <taxon>Actinomycetota</taxon>
        <taxon>Actinomycetes</taxon>
        <taxon>Kitasatosporales</taxon>
        <taxon>Streptomycetaceae</taxon>
        <taxon>Actinacidiphila</taxon>
    </lineage>
</organism>
<dbReference type="Proteomes" id="UP000184111">
    <property type="component" value="Unassembled WGS sequence"/>
</dbReference>
<protein>
    <recommendedName>
        <fullName evidence="4">Pyridinium-3,5-bisthiocarboxylic acid mononucleotide nickel chelatase</fullName>
    </recommendedName>
</protein>
<dbReference type="PANTHER" id="PTHR36566:SF1">
    <property type="entry name" value="PYRIDINIUM-3,5-BISTHIOCARBOXYLIC ACID MONONUCLEOTIDE NICKEL INSERTION PROTEIN"/>
    <property type="match status" value="1"/>
</dbReference>
<dbReference type="EMBL" id="FRBI01000019">
    <property type="protein sequence ID" value="SHN04731.1"/>
    <property type="molecule type" value="Genomic_DNA"/>
</dbReference>
<evidence type="ECO:0000313" key="2">
    <source>
        <dbReference type="EMBL" id="SHN04731.1"/>
    </source>
</evidence>
<dbReference type="PANTHER" id="PTHR36566">
    <property type="entry name" value="NICKEL INSERTION PROTEIN-RELATED"/>
    <property type="match status" value="1"/>
</dbReference>
<dbReference type="OrthoDB" id="9765625at2"/>
<reference evidence="2 3" key="1">
    <citation type="submission" date="2016-11" db="EMBL/GenBank/DDBJ databases">
        <authorList>
            <person name="Jaros S."/>
            <person name="Januszkiewicz K."/>
            <person name="Wedrychowicz H."/>
        </authorList>
    </citation>
    <scope>NUCLEOTIDE SEQUENCE [LARGE SCALE GENOMIC DNA]</scope>
    <source>
        <strain evidence="2 3">CGMCC 4.2025</strain>
    </source>
</reference>
<keyword evidence="3" id="KW-1185">Reference proteome</keyword>
<proteinExistence type="predicted"/>
<gene>
    <name evidence="2" type="ORF">SAMN05216499_11937</name>
</gene>
<sequence length="404" mass="41055">MICWINPFTGLAGDMLLAALLDAGAPIEAVRQAIGDTGLNGWALTAEHATDHGLRGVRAHVEVTDEATERRAAELIEMASRATPQPVADMAVAALRALAVAEAHLHGTEPDLVHLHEIGGHDTVVDIVGVAAALHALGVTDTVCAPLPLATGNIRSAHGILPGPAPATLELLRGAEVTGSDLPGETVTPTGAALLHAAGARYGGMPAMTLATTGYGLGSRRLGDRANVTVVALGRTAALGTGTGPAEPGGDEDVVTLATNLDDVTAETLAHVVARALDAGALDAWITPALMKKGRPGHVLSVLARPAQVAELGTLLAAETGSLGLRVTGSRRRVLERSFGSVLVDGCRIGVKHGPYGSKPEHDDVAAAAAVLGLPLRTVAARALRLATPAEPDAAVRGLPEETV</sequence>
<dbReference type="STRING" id="310782.SAMN05216499_11937"/>
<accession>A0A1M7NLV2</accession>